<dbReference type="STRING" id="1051616.A0A3M9Y9S6"/>
<reference evidence="3 4" key="1">
    <citation type="submission" date="2018-10" db="EMBL/GenBank/DDBJ databases">
        <title>Genome sequence of Verticillium nonalfalfae VnAa140.</title>
        <authorList>
            <person name="Stajich J.E."/>
            <person name="Kasson M.T."/>
        </authorList>
    </citation>
    <scope>NUCLEOTIDE SEQUENCE [LARGE SCALE GENOMIC DNA]</scope>
    <source>
        <strain evidence="3 4">VnAa140</strain>
    </source>
</reference>
<feature type="region of interest" description="Disordered" evidence="1">
    <location>
        <begin position="1"/>
        <end position="163"/>
    </location>
</feature>
<feature type="domain" description="WSC" evidence="2">
    <location>
        <begin position="175"/>
        <end position="268"/>
    </location>
</feature>
<dbReference type="PANTHER" id="PTHR43662">
    <property type="match status" value="1"/>
</dbReference>
<sequence>MVITTTVVVPQSPTNDPISGSNIGHGGGAGNGPDSGSNGSPGSNPNGGSGGSDNASTADGPYSNNGVDEQDHAPPICSGPTCPPLTSTPGNPGGESACTGVGCPSNRPGSGQSTGTDNSNGDCTGLGCPAGNSPGSRPAPYGASSDNSNGAVPPDDDVGEGDDGIAARVAPIAGGWSYLGCFNDNPQRTLDCDPRDYYAGNMSNEKCVAYCDSKGFKLAGTEYHRECWCGNVFQNAKRLPDMQCRMVCDGNPAELCGGSWALTVYSKDGTAVNRPADTNEVGSYGGTSGEKRARGMYDANYSENPGPTPVTTLVTAARPAGFAPQPQTTGLPSGPRLFTARIMGV</sequence>
<proteinExistence type="predicted"/>
<organism evidence="3 4">
    <name type="scientific">Verticillium nonalfalfae</name>
    <dbReference type="NCBI Taxonomy" id="1051616"/>
    <lineage>
        <taxon>Eukaryota</taxon>
        <taxon>Fungi</taxon>
        <taxon>Dikarya</taxon>
        <taxon>Ascomycota</taxon>
        <taxon>Pezizomycotina</taxon>
        <taxon>Sordariomycetes</taxon>
        <taxon>Hypocreomycetidae</taxon>
        <taxon>Glomerellales</taxon>
        <taxon>Plectosphaerellaceae</taxon>
        <taxon>Verticillium</taxon>
    </lineage>
</organism>
<comment type="caution">
    <text evidence="3">The sequence shown here is derived from an EMBL/GenBank/DDBJ whole genome shotgun (WGS) entry which is preliminary data.</text>
</comment>
<dbReference type="PROSITE" id="PS51212">
    <property type="entry name" value="WSC"/>
    <property type="match status" value="1"/>
</dbReference>
<feature type="compositionally biased region" description="Acidic residues" evidence="1">
    <location>
        <begin position="154"/>
        <end position="163"/>
    </location>
</feature>
<evidence type="ECO:0000313" key="3">
    <source>
        <dbReference type="EMBL" id="RNJ56516.1"/>
    </source>
</evidence>
<dbReference type="PANTHER" id="PTHR43662:SF3">
    <property type="entry name" value="DOMAIN PROTEIN, PUTATIVE (AFU_ORTHOLOGUE AFUA_6G11970)-RELATED"/>
    <property type="match status" value="1"/>
</dbReference>
<dbReference type="SMART" id="SM00321">
    <property type="entry name" value="WSC"/>
    <property type="match status" value="1"/>
</dbReference>
<dbReference type="RefSeq" id="XP_028494674.1">
    <property type="nucleotide sequence ID" value="XM_028641236.1"/>
</dbReference>
<dbReference type="EMBL" id="RBVV01000055">
    <property type="protein sequence ID" value="RNJ56516.1"/>
    <property type="molecule type" value="Genomic_DNA"/>
</dbReference>
<feature type="compositionally biased region" description="Gly residues" evidence="1">
    <location>
        <begin position="23"/>
        <end position="33"/>
    </location>
</feature>
<keyword evidence="4" id="KW-1185">Reference proteome</keyword>
<evidence type="ECO:0000313" key="4">
    <source>
        <dbReference type="Proteomes" id="UP000267145"/>
    </source>
</evidence>
<name>A0A3M9Y9S6_9PEZI</name>
<gene>
    <name evidence="3" type="ORF">D7B24_007121</name>
</gene>
<dbReference type="InterPro" id="IPR002889">
    <property type="entry name" value="WSC_carb-bd"/>
</dbReference>
<dbReference type="AlphaFoldDB" id="A0A3M9Y9S6"/>
<protein>
    <recommendedName>
        <fullName evidence="2">WSC domain-containing protein</fullName>
    </recommendedName>
</protein>
<feature type="compositionally biased region" description="Low complexity" evidence="1">
    <location>
        <begin position="34"/>
        <end position="44"/>
    </location>
</feature>
<dbReference type="GeneID" id="39610810"/>
<dbReference type="Pfam" id="PF01822">
    <property type="entry name" value="WSC"/>
    <property type="match status" value="1"/>
</dbReference>
<evidence type="ECO:0000259" key="2">
    <source>
        <dbReference type="PROSITE" id="PS51212"/>
    </source>
</evidence>
<accession>A0A3M9Y9S6</accession>
<evidence type="ECO:0000256" key="1">
    <source>
        <dbReference type="SAM" id="MobiDB-lite"/>
    </source>
</evidence>
<feature type="compositionally biased region" description="Polar residues" evidence="1">
    <location>
        <begin position="107"/>
        <end position="122"/>
    </location>
</feature>
<feature type="compositionally biased region" description="Polar residues" evidence="1">
    <location>
        <begin position="1"/>
        <end position="18"/>
    </location>
</feature>
<dbReference type="Proteomes" id="UP000267145">
    <property type="component" value="Unassembled WGS sequence"/>
</dbReference>